<dbReference type="EMBL" id="JPMV01000037">
    <property type="protein sequence ID" value="KGI79937.1"/>
    <property type="molecule type" value="Genomic_DNA"/>
</dbReference>
<sequence length="80" mass="9198">MEFQDREPSDGAAEELTRLVYDGSFETVHSEARDILRHPVFDHNSGERRAIGGFSSAPEEESTTRIQFDQWKHCEARDDT</sequence>
<proteinExistence type="predicted"/>
<organism evidence="2 3">
    <name type="scientific">Actinopolyspora erythraea</name>
    <dbReference type="NCBI Taxonomy" id="414996"/>
    <lineage>
        <taxon>Bacteria</taxon>
        <taxon>Bacillati</taxon>
        <taxon>Actinomycetota</taxon>
        <taxon>Actinomycetes</taxon>
        <taxon>Actinopolysporales</taxon>
        <taxon>Actinopolysporaceae</taxon>
        <taxon>Actinopolyspora</taxon>
    </lineage>
</organism>
<reference evidence="2 3" key="1">
    <citation type="journal article" date="2014" name="PLoS ONE">
        <title>Identification and Characterization of a New Erythromycin Biosynthetic Gene Cluster in Actinopolyspora erythraea YIM90600, a Novel Erythronolide-Producing Halophilic Actinomycete Isolated from Salt Field.</title>
        <authorList>
            <person name="Chen D."/>
            <person name="Feng J."/>
            <person name="Huang L."/>
            <person name="Zhang Q."/>
            <person name="Wu J."/>
            <person name="Zhu X."/>
            <person name="Duan Y."/>
            <person name="Xu Z."/>
        </authorList>
    </citation>
    <scope>NUCLEOTIDE SEQUENCE [LARGE SCALE GENOMIC DNA]</scope>
    <source>
        <strain evidence="2 3">YIM90600</strain>
    </source>
</reference>
<feature type="compositionally biased region" description="Basic and acidic residues" evidence="1">
    <location>
        <begin position="70"/>
        <end position="80"/>
    </location>
</feature>
<name>A0ABR4WZV7_9ACTN</name>
<feature type="region of interest" description="Disordered" evidence="1">
    <location>
        <begin position="46"/>
        <end position="80"/>
    </location>
</feature>
<protein>
    <submittedName>
        <fullName evidence="2">Uncharacterized protein</fullName>
    </submittedName>
</protein>
<dbReference type="Proteomes" id="UP000029737">
    <property type="component" value="Unassembled WGS sequence"/>
</dbReference>
<keyword evidence="3" id="KW-1185">Reference proteome</keyword>
<evidence type="ECO:0000313" key="3">
    <source>
        <dbReference type="Proteomes" id="UP000029737"/>
    </source>
</evidence>
<evidence type="ECO:0000313" key="2">
    <source>
        <dbReference type="EMBL" id="KGI79937.1"/>
    </source>
</evidence>
<gene>
    <name evidence="2" type="ORF">IL38_19670</name>
</gene>
<evidence type="ECO:0000256" key="1">
    <source>
        <dbReference type="SAM" id="MobiDB-lite"/>
    </source>
</evidence>
<accession>A0ABR4WZV7</accession>
<dbReference type="RefSeq" id="WP_144312063.1">
    <property type="nucleotide sequence ID" value="NZ_CP022752.1"/>
</dbReference>
<comment type="caution">
    <text evidence="2">The sequence shown here is derived from an EMBL/GenBank/DDBJ whole genome shotgun (WGS) entry which is preliminary data.</text>
</comment>